<accession>A0A2N7VRD1</accession>
<evidence type="ECO:0000313" key="3">
    <source>
        <dbReference type="EMBL" id="PMS19709.1"/>
    </source>
</evidence>
<dbReference type="Proteomes" id="UP000235616">
    <property type="component" value="Unassembled WGS sequence"/>
</dbReference>
<evidence type="ECO:0000256" key="2">
    <source>
        <dbReference type="SAM" id="SignalP"/>
    </source>
</evidence>
<keyword evidence="2" id="KW-0732">Signal</keyword>
<dbReference type="RefSeq" id="WP_102645782.1">
    <property type="nucleotide sequence ID" value="NZ_PNYA01000010.1"/>
</dbReference>
<organism evidence="3 4">
    <name type="scientific">Trinickia dabaoshanensis</name>
    <dbReference type="NCBI Taxonomy" id="564714"/>
    <lineage>
        <taxon>Bacteria</taxon>
        <taxon>Pseudomonadati</taxon>
        <taxon>Pseudomonadota</taxon>
        <taxon>Betaproteobacteria</taxon>
        <taxon>Burkholderiales</taxon>
        <taxon>Burkholderiaceae</taxon>
        <taxon>Trinickia</taxon>
    </lineage>
</organism>
<dbReference type="AlphaFoldDB" id="A0A2N7VRD1"/>
<keyword evidence="4" id="KW-1185">Reference proteome</keyword>
<dbReference type="OrthoDB" id="8641977at2"/>
<feature type="chain" id="PRO_5014795667" evidence="2">
    <location>
        <begin position="25"/>
        <end position="111"/>
    </location>
</feature>
<name>A0A2N7VRD1_9BURK</name>
<feature type="region of interest" description="Disordered" evidence="1">
    <location>
        <begin position="25"/>
        <end position="48"/>
    </location>
</feature>
<dbReference type="EMBL" id="PNYA01000010">
    <property type="protein sequence ID" value="PMS19709.1"/>
    <property type="molecule type" value="Genomic_DNA"/>
</dbReference>
<reference evidence="3 4" key="1">
    <citation type="submission" date="2018-01" db="EMBL/GenBank/DDBJ databases">
        <title>Whole genome analyses suggest that Burkholderia sensu lato contains two further novel genera in the rhizoxinica-symbiotica group Mycetohabitans gen. nov., and Trinickia gen. nov.: implications for the evolution of diazotrophy and nodulation in the Burkholderiaceae.</title>
        <authorList>
            <person name="Estrada-de los Santos P."/>
            <person name="Palmer M."/>
            <person name="Chavez-Ramirez B."/>
            <person name="Beukes C."/>
            <person name="Steenkamp E.T."/>
            <person name="Hirsch A.M."/>
            <person name="Manyaka P."/>
            <person name="Maluk M."/>
            <person name="Lafos M."/>
            <person name="Crook M."/>
            <person name="Gross E."/>
            <person name="Simon M.F."/>
            <person name="Bueno dos Reis Junior F."/>
            <person name="Poole P.S."/>
            <person name="Venter S.N."/>
            <person name="James E.K."/>
        </authorList>
    </citation>
    <scope>NUCLEOTIDE SEQUENCE [LARGE SCALE GENOMIC DNA]</scope>
    <source>
        <strain evidence="3 4">GIMN1.004</strain>
    </source>
</reference>
<sequence>MNTKRLPLSVLIAVAVGFTGLAEAADNSSAAQETAPPTMHSGGMGTMGQGGMGMMSQGGMGMMGMMGMGSCPMSGTYLSGKDAMLMHADMLQAMSNIMRKYADRVKNSPQR</sequence>
<evidence type="ECO:0000256" key="1">
    <source>
        <dbReference type="SAM" id="MobiDB-lite"/>
    </source>
</evidence>
<feature type="signal peptide" evidence="2">
    <location>
        <begin position="1"/>
        <end position="24"/>
    </location>
</feature>
<gene>
    <name evidence="3" type="ORF">C0Z18_12765</name>
</gene>
<proteinExistence type="predicted"/>
<comment type="caution">
    <text evidence="3">The sequence shown here is derived from an EMBL/GenBank/DDBJ whole genome shotgun (WGS) entry which is preliminary data.</text>
</comment>
<protein>
    <submittedName>
        <fullName evidence="3">Uncharacterized protein</fullName>
    </submittedName>
</protein>
<evidence type="ECO:0000313" key="4">
    <source>
        <dbReference type="Proteomes" id="UP000235616"/>
    </source>
</evidence>